<evidence type="ECO:0000313" key="1">
    <source>
        <dbReference type="EMBL" id="CAA7398304.1"/>
    </source>
</evidence>
<accession>A0A7I8KMF5</accession>
<dbReference type="Proteomes" id="UP000663760">
    <property type="component" value="Chromosome 6"/>
</dbReference>
<keyword evidence="2" id="KW-1185">Reference proteome</keyword>
<reference evidence="1" key="1">
    <citation type="submission" date="2020-02" db="EMBL/GenBank/DDBJ databases">
        <authorList>
            <person name="Scholz U."/>
            <person name="Mascher M."/>
            <person name="Fiebig A."/>
        </authorList>
    </citation>
    <scope>NUCLEOTIDE SEQUENCE</scope>
</reference>
<dbReference type="AlphaFoldDB" id="A0A7I8KMF5"/>
<dbReference type="EMBL" id="LR746269">
    <property type="protein sequence ID" value="CAA7398304.1"/>
    <property type="molecule type" value="Genomic_DNA"/>
</dbReference>
<sequence length="19" mass="2348">MDFTDSQQKNPKMMLKEYL</sequence>
<gene>
    <name evidence="1" type="ORF">SI8410_06008969</name>
</gene>
<name>A0A7I8KMF5_SPIIN</name>
<evidence type="ECO:0000313" key="2">
    <source>
        <dbReference type="Proteomes" id="UP000663760"/>
    </source>
</evidence>
<protein>
    <submittedName>
        <fullName evidence="1">Uncharacterized protein</fullName>
    </submittedName>
</protein>
<proteinExistence type="predicted"/>
<organism evidence="1 2">
    <name type="scientific">Spirodela intermedia</name>
    <name type="common">Intermediate duckweed</name>
    <dbReference type="NCBI Taxonomy" id="51605"/>
    <lineage>
        <taxon>Eukaryota</taxon>
        <taxon>Viridiplantae</taxon>
        <taxon>Streptophyta</taxon>
        <taxon>Embryophyta</taxon>
        <taxon>Tracheophyta</taxon>
        <taxon>Spermatophyta</taxon>
        <taxon>Magnoliopsida</taxon>
        <taxon>Liliopsida</taxon>
        <taxon>Araceae</taxon>
        <taxon>Lemnoideae</taxon>
        <taxon>Spirodela</taxon>
    </lineage>
</organism>